<evidence type="ECO:0000313" key="3">
    <source>
        <dbReference type="Proteomes" id="UP000318538"/>
    </source>
</evidence>
<proteinExistence type="predicted"/>
<keyword evidence="3" id="KW-1185">Reference proteome</keyword>
<dbReference type="OrthoDB" id="219504at2"/>
<evidence type="ECO:0000256" key="1">
    <source>
        <dbReference type="SAM" id="MobiDB-lite"/>
    </source>
</evidence>
<feature type="region of interest" description="Disordered" evidence="1">
    <location>
        <begin position="513"/>
        <end position="537"/>
    </location>
</feature>
<dbReference type="Proteomes" id="UP000318538">
    <property type="component" value="Chromosome"/>
</dbReference>
<sequence length="1036" mass="110746">MIHSLTHYLSAFVFLLASSVVYQNALSPFMQPPEVESIALKQSAVRRGDDSLADLFPDGSWQRGTCKQLQTSQGVLLFENWEQTDEAHWRLWPITVVIGRGLSATKASEPVIIEAAEGAELKFTESLDVMSGGAPPIDWGRMVGDVHIFRADPDQEGKRSLDLRTANVGIDSHKIWTTEAINMSVGEARMVGRDLTIHLAGAASPGGSSPAVLDRMELIYLDELMMPLRGGGLFDSANDSGPDSDQPGMISVACGGRVEYDFAIDQLLLRESVSLIYQTAGQLADRFDCQQLELTLNDPTNDSIVRRTPLDWLVKMVAFGSPASAKLPSIDSEISADEITLNATVGLLEASGQRGIRVRRGAIKASLANLIYQFDPANPEAIGVINADGAGIVTVDDPTNPVREARWRDGFYVRPEGVATAKNLNTDVELRVEGDVRAWLVDGGEFAADSIFGLFTPEPVTPDPNSMAPQPGSPESEPRTTLVPKWFNIKGNVRIMTMAVAAETDEMWLDFVSEEEPSPRSGASDGSLAGNSAAASPLRQWVAQPTSDSPMVDPVARTRPVIRGASINAQLRRNSAGLSAKKLSVVGGVEVTHMLEMGGQSLPAKMTGESLALIDGGGQDVLQLSSSPAKPARFELGDGFFVGPQIQIRPSDNMVWINAAGEFQIPTAALPTGLAGSGPAGDVASGNNDGGFIWTSAPHCRWQGEMLFDGRKAVLTDGVDIKASLVSNREPWDLHFSGDRLEVDLQEGVQMRDMASMRDAVIQKITMLQTDERPVIVQALHSAADGVREAKHLIHARSLTISPGGGGQLVGAGPGWYRGWTIAKSITDDSENDYAAASGLSANATMVDSAAQPLTGIHLTFNDSMQADLASRNLDFLRGVRVGVQAVSGWDQAFDAAQMDSISVGQSTLDCDRLRFSVTPGSGVQAYPGASTFASASGSGTSWEMEAVSGVVFRTRNKKGLLEGTASRASYASFKDLFIVEGAPNRPAIFRQTLADGQPGPEGAVRSMTVRPGTMEFKGEGLERFNPGNPELGGRR</sequence>
<name>A0A517NCQ3_9BACT</name>
<dbReference type="RefSeq" id="WP_145170766.1">
    <property type="nucleotide sequence ID" value="NZ_CP036525.1"/>
</dbReference>
<evidence type="ECO:0008006" key="4">
    <source>
        <dbReference type="Google" id="ProtNLM"/>
    </source>
</evidence>
<dbReference type="EMBL" id="CP036525">
    <property type="protein sequence ID" value="QDT04922.1"/>
    <property type="molecule type" value="Genomic_DNA"/>
</dbReference>
<reference evidence="2 3" key="1">
    <citation type="submission" date="2019-02" db="EMBL/GenBank/DDBJ databases">
        <title>Deep-cultivation of Planctomycetes and their phenomic and genomic characterization uncovers novel biology.</title>
        <authorList>
            <person name="Wiegand S."/>
            <person name="Jogler M."/>
            <person name="Boedeker C."/>
            <person name="Pinto D."/>
            <person name="Vollmers J."/>
            <person name="Rivas-Marin E."/>
            <person name="Kohn T."/>
            <person name="Peeters S.H."/>
            <person name="Heuer A."/>
            <person name="Rast P."/>
            <person name="Oberbeckmann S."/>
            <person name="Bunk B."/>
            <person name="Jeske O."/>
            <person name="Meyerdierks A."/>
            <person name="Storesund J.E."/>
            <person name="Kallscheuer N."/>
            <person name="Luecker S."/>
            <person name="Lage O.M."/>
            <person name="Pohl T."/>
            <person name="Merkel B.J."/>
            <person name="Hornburger P."/>
            <person name="Mueller R.-W."/>
            <person name="Bruemmer F."/>
            <person name="Labrenz M."/>
            <person name="Spormann A.M."/>
            <person name="Op den Camp H."/>
            <person name="Overmann J."/>
            <person name="Amann R."/>
            <person name="Jetten M.S.M."/>
            <person name="Mascher T."/>
            <person name="Medema M.H."/>
            <person name="Devos D.P."/>
            <person name="Kaster A.-K."/>
            <person name="Ovreas L."/>
            <person name="Rohde M."/>
            <person name="Galperin M.Y."/>
            <person name="Jogler C."/>
        </authorList>
    </citation>
    <scope>NUCLEOTIDE SEQUENCE [LARGE SCALE GENOMIC DNA]</scope>
    <source>
        <strain evidence="2 3">K22_7</strain>
    </source>
</reference>
<evidence type="ECO:0000313" key="2">
    <source>
        <dbReference type="EMBL" id="QDT04922.1"/>
    </source>
</evidence>
<accession>A0A517NCQ3</accession>
<dbReference type="KEGG" id="rlc:K227x_33200"/>
<protein>
    <recommendedName>
        <fullName evidence="4">Organic solvent tolerance-like N-terminal domain-containing protein</fullName>
    </recommendedName>
</protein>
<organism evidence="2 3">
    <name type="scientific">Rubripirellula lacrimiformis</name>
    <dbReference type="NCBI Taxonomy" id="1930273"/>
    <lineage>
        <taxon>Bacteria</taxon>
        <taxon>Pseudomonadati</taxon>
        <taxon>Planctomycetota</taxon>
        <taxon>Planctomycetia</taxon>
        <taxon>Pirellulales</taxon>
        <taxon>Pirellulaceae</taxon>
        <taxon>Rubripirellula</taxon>
    </lineage>
</organism>
<gene>
    <name evidence="2" type="ORF">K227x_33200</name>
</gene>
<dbReference type="AlphaFoldDB" id="A0A517NCQ3"/>
<feature type="region of interest" description="Disordered" evidence="1">
    <location>
        <begin position="457"/>
        <end position="480"/>
    </location>
</feature>